<sequence>MYNDENINVYAVEYLYRVGTKSTGWDSGRASFRGQFFGVGGDDHGATRHAVRGRSVPGNNKIPDRLSLKSANDEVYVPYIPSKCISKWGGVYIDTACTGRGS</sequence>
<keyword evidence="2" id="KW-1185">Reference proteome</keyword>
<evidence type="ECO:0000313" key="1">
    <source>
        <dbReference type="EMBL" id="OMJ28739.1"/>
    </source>
</evidence>
<reference evidence="2" key="1">
    <citation type="submission" date="2017-01" db="EMBL/GenBank/DDBJ databases">
        <authorList>
            <person name="Wang Y."/>
            <person name="White M."/>
            <person name="Kvist S."/>
            <person name="Moncalvo J.-M."/>
        </authorList>
    </citation>
    <scope>NUCLEOTIDE SEQUENCE [LARGE SCALE GENOMIC DNA]</scope>
    <source>
        <strain evidence="2">ID-206-W2</strain>
    </source>
</reference>
<evidence type="ECO:0000313" key="2">
    <source>
        <dbReference type="Proteomes" id="UP000187429"/>
    </source>
</evidence>
<proteinExistence type="predicted"/>
<organism evidence="1 2">
    <name type="scientific">Smittium culicis</name>
    <dbReference type="NCBI Taxonomy" id="133412"/>
    <lineage>
        <taxon>Eukaryota</taxon>
        <taxon>Fungi</taxon>
        <taxon>Fungi incertae sedis</taxon>
        <taxon>Zoopagomycota</taxon>
        <taxon>Kickxellomycotina</taxon>
        <taxon>Harpellomycetes</taxon>
        <taxon>Harpellales</taxon>
        <taxon>Legeriomycetaceae</taxon>
        <taxon>Smittium</taxon>
    </lineage>
</organism>
<accession>A0A1R1YPA0</accession>
<dbReference type="EMBL" id="LSSM01000491">
    <property type="protein sequence ID" value="OMJ28739.1"/>
    <property type="molecule type" value="Genomic_DNA"/>
</dbReference>
<protein>
    <submittedName>
        <fullName evidence="1">Uncharacterized protein</fullName>
    </submittedName>
</protein>
<name>A0A1R1YPA0_9FUNG</name>
<dbReference type="Proteomes" id="UP000187429">
    <property type="component" value="Unassembled WGS sequence"/>
</dbReference>
<comment type="caution">
    <text evidence="1">The sequence shown here is derived from an EMBL/GenBank/DDBJ whole genome shotgun (WGS) entry which is preliminary data.</text>
</comment>
<dbReference type="AlphaFoldDB" id="A0A1R1YPA0"/>
<gene>
    <name evidence="1" type="ORF">AYI69_g1781</name>
</gene>